<dbReference type="SUPFAM" id="SSF50370">
    <property type="entry name" value="Ricin B-like lectins"/>
    <property type="match status" value="1"/>
</dbReference>
<evidence type="ECO:0000313" key="4">
    <source>
        <dbReference type="Proteomes" id="UP000199558"/>
    </source>
</evidence>
<proteinExistence type="predicted"/>
<feature type="chain" id="PRO_5008384096" evidence="1">
    <location>
        <begin position="36"/>
        <end position="386"/>
    </location>
</feature>
<feature type="domain" description="Ricin B lectin" evidence="2">
    <location>
        <begin position="258"/>
        <end position="386"/>
    </location>
</feature>
<keyword evidence="1" id="KW-0732">Signal</keyword>
<dbReference type="Pfam" id="PF00652">
    <property type="entry name" value="Ricin_B_lectin"/>
    <property type="match status" value="1"/>
</dbReference>
<reference evidence="4" key="1">
    <citation type="submission" date="2016-06" db="EMBL/GenBank/DDBJ databases">
        <authorList>
            <person name="Varghese N."/>
            <person name="Submissions Spin"/>
        </authorList>
    </citation>
    <scope>NUCLEOTIDE SEQUENCE [LARGE SCALE GENOMIC DNA]</scope>
    <source>
        <strain evidence="4">DSM 45794</strain>
    </source>
</reference>
<dbReference type="InterPro" id="IPR006311">
    <property type="entry name" value="TAT_signal"/>
</dbReference>
<keyword evidence="4" id="KW-1185">Reference proteome</keyword>
<evidence type="ECO:0000313" key="3">
    <source>
        <dbReference type="EMBL" id="SBT65859.1"/>
    </source>
</evidence>
<dbReference type="SMART" id="SM00458">
    <property type="entry name" value="RICIN"/>
    <property type="match status" value="1"/>
</dbReference>
<dbReference type="AlphaFoldDB" id="A0A1A9BA55"/>
<evidence type="ECO:0000259" key="2">
    <source>
        <dbReference type="SMART" id="SM00458"/>
    </source>
</evidence>
<dbReference type="CDD" id="cd23418">
    <property type="entry name" value="beta-trefoil_Ricin_XLN-like"/>
    <property type="match status" value="1"/>
</dbReference>
<dbReference type="Gene3D" id="2.80.10.50">
    <property type="match status" value="1"/>
</dbReference>
<sequence>MTSSLIRRLLRTAVTVVLGAAALPGAGTGTPPAHAAAAAPQVSLRFLMIVKPVSRVPNLSATLSPAQVDAASTAFLGTFPRMVEDLTNGAVDMNTQVVVSPRPLTSIGYAGLMVEPGNIPEDVAEFVHPKEWDGVFVYNAFRPHAYFSSGVPGPHNTGWSSVNARDDLGYNQDALAGWVHEMLHQLGEQYYFQQRGVPGAVDLHSAADHGYTRNQYGLPYWIGWYRDFLNGTIPGNLGLGAKAWTLGNRRGVPGLPVQPDRMIAGAGSGRCVDVSGGRSADGTRVQLWDCHGGPEVRWRWQGNTLVNTATNKCLDVSGGRTAGGTVVQLWTCLDNGAQRWLTVDGNLRNPQSGKCLDADGWGTANGTRLIIWDCGSHQSNQTWSFR</sequence>
<keyword evidence="3" id="KW-0430">Lectin</keyword>
<dbReference type="InterPro" id="IPR035992">
    <property type="entry name" value="Ricin_B-like_lectins"/>
</dbReference>
<dbReference type="RefSeq" id="WP_245666271.1">
    <property type="nucleotide sequence ID" value="NZ_FLRH01000003.1"/>
</dbReference>
<dbReference type="STRING" id="946078.GA0070622_2873"/>
<name>A0A1A9BA55_9ACTN</name>
<accession>A0A1A9BA55</accession>
<dbReference type="PROSITE" id="PS50231">
    <property type="entry name" value="RICIN_B_LECTIN"/>
    <property type="match status" value="1"/>
</dbReference>
<dbReference type="InterPro" id="IPR000772">
    <property type="entry name" value="Ricin_B_lectin"/>
</dbReference>
<organism evidence="3 4">
    <name type="scientific">Micromonospora sediminicola</name>
    <dbReference type="NCBI Taxonomy" id="946078"/>
    <lineage>
        <taxon>Bacteria</taxon>
        <taxon>Bacillati</taxon>
        <taxon>Actinomycetota</taxon>
        <taxon>Actinomycetes</taxon>
        <taxon>Micromonosporales</taxon>
        <taxon>Micromonosporaceae</taxon>
        <taxon>Micromonospora</taxon>
    </lineage>
</organism>
<protein>
    <submittedName>
        <fullName evidence="3">Ricin-type beta-trefoil lectin domain-containing protein</fullName>
    </submittedName>
</protein>
<feature type="signal peptide" evidence="1">
    <location>
        <begin position="1"/>
        <end position="35"/>
    </location>
</feature>
<dbReference type="PROSITE" id="PS51318">
    <property type="entry name" value="TAT"/>
    <property type="match status" value="1"/>
</dbReference>
<gene>
    <name evidence="3" type="ORF">GA0070622_2873</name>
</gene>
<dbReference type="EMBL" id="FLRH01000003">
    <property type="protein sequence ID" value="SBT65859.1"/>
    <property type="molecule type" value="Genomic_DNA"/>
</dbReference>
<evidence type="ECO:0000256" key="1">
    <source>
        <dbReference type="SAM" id="SignalP"/>
    </source>
</evidence>
<dbReference type="GO" id="GO:0030246">
    <property type="term" value="F:carbohydrate binding"/>
    <property type="evidence" value="ECO:0007669"/>
    <property type="project" value="UniProtKB-KW"/>
</dbReference>
<dbReference type="Proteomes" id="UP000199558">
    <property type="component" value="Unassembled WGS sequence"/>
</dbReference>